<evidence type="ECO:0000313" key="7">
    <source>
        <dbReference type="EMBL" id="PRP74070.1"/>
    </source>
</evidence>
<comment type="subcellular location">
    <subcellularLocation>
        <location evidence="1">Nucleus</location>
    </subcellularLocation>
</comment>
<keyword evidence="2 7" id="KW-0240">DNA-directed RNA polymerase</keyword>
<dbReference type="GO" id="GO:0003677">
    <property type="term" value="F:DNA binding"/>
    <property type="evidence" value="ECO:0007669"/>
    <property type="project" value="InterPro"/>
</dbReference>
<keyword evidence="4" id="KW-0539">Nucleus</keyword>
<dbReference type="InterPro" id="IPR022905">
    <property type="entry name" value="Rpo11-like"/>
</dbReference>
<dbReference type="OrthoDB" id="10248581at2759"/>
<evidence type="ECO:0000256" key="2">
    <source>
        <dbReference type="ARBA" id="ARBA00022478"/>
    </source>
</evidence>
<evidence type="ECO:0000256" key="1">
    <source>
        <dbReference type="ARBA" id="ARBA00004123"/>
    </source>
</evidence>
<keyword evidence="3" id="KW-0804">Transcription</keyword>
<dbReference type="GO" id="GO:0046983">
    <property type="term" value="F:protein dimerization activity"/>
    <property type="evidence" value="ECO:0007669"/>
    <property type="project" value="InterPro"/>
</dbReference>
<dbReference type="AlphaFoldDB" id="A0A2P6MQU6"/>
<dbReference type="PANTHER" id="PTHR13946:SF16">
    <property type="entry name" value="DNA-DIRECTED RNA POLYMERASE II SUBUNIT RPB11"/>
    <property type="match status" value="1"/>
</dbReference>
<evidence type="ECO:0000256" key="3">
    <source>
        <dbReference type="ARBA" id="ARBA00023163"/>
    </source>
</evidence>
<comment type="similarity">
    <text evidence="5">Belongs to the archaeal Rpo11/eukaryotic RPB11/RPC19 RNA polymerase subunit family.</text>
</comment>
<proteinExistence type="inferred from homology"/>
<dbReference type="InterPro" id="IPR008193">
    <property type="entry name" value="RNA_pol_Rpb11_13-16kDa_CS"/>
</dbReference>
<evidence type="ECO:0000259" key="6">
    <source>
        <dbReference type="Pfam" id="PF13656"/>
    </source>
</evidence>
<sequence>MNRPDDYELFVLNEGQKKVSVQNDTKVKNCSLFTMQKEDHTLGNIIRMQLHRDKDVVFAGYRMPHPLEHAIAIRVQTNGNETPERALATSLTDLISEFSLLEERCRQALEQKKKPEGYM</sequence>
<protein>
    <submittedName>
        <fullName evidence="7">DNA-directed RNA polymerase II subunit RPB11-a-like</fullName>
    </submittedName>
</protein>
<dbReference type="PROSITE" id="PS01154">
    <property type="entry name" value="RNA_POL_L_13KD"/>
    <property type="match status" value="1"/>
</dbReference>
<dbReference type="InterPro" id="IPR037685">
    <property type="entry name" value="RBP11"/>
</dbReference>
<dbReference type="EMBL" id="MDYQ01000502">
    <property type="protein sequence ID" value="PRP74070.1"/>
    <property type="molecule type" value="Genomic_DNA"/>
</dbReference>
<dbReference type="InParanoid" id="A0A2P6MQU6"/>
<dbReference type="SUPFAM" id="SSF55257">
    <property type="entry name" value="RBP11-like subunits of RNA polymerase"/>
    <property type="match status" value="1"/>
</dbReference>
<reference evidence="7 8" key="1">
    <citation type="journal article" date="2018" name="Genome Biol. Evol.">
        <title>Multiple Roots of Fruiting Body Formation in Amoebozoa.</title>
        <authorList>
            <person name="Hillmann F."/>
            <person name="Forbes G."/>
            <person name="Novohradska S."/>
            <person name="Ferling I."/>
            <person name="Riege K."/>
            <person name="Groth M."/>
            <person name="Westermann M."/>
            <person name="Marz M."/>
            <person name="Spaller T."/>
            <person name="Winckler T."/>
            <person name="Schaap P."/>
            <person name="Glockner G."/>
        </authorList>
    </citation>
    <scope>NUCLEOTIDE SEQUENCE [LARGE SCALE GENOMIC DNA]</scope>
    <source>
        <strain evidence="7 8">Jena</strain>
    </source>
</reference>
<gene>
    <name evidence="7" type="ORF">PROFUN_08694</name>
</gene>
<comment type="caution">
    <text evidence="7">The sequence shown here is derived from an EMBL/GenBank/DDBJ whole genome shotgun (WGS) entry which is preliminary data.</text>
</comment>
<dbReference type="STRING" id="1890364.A0A2P6MQU6"/>
<name>A0A2P6MQU6_9EUKA</name>
<dbReference type="FunFam" id="3.30.1360.10:FF:000003">
    <property type="entry name" value="DNA-directed RNA polymerase II subunit RPB11"/>
    <property type="match status" value="1"/>
</dbReference>
<dbReference type="PANTHER" id="PTHR13946">
    <property type="entry name" value="DNA-DIRECTED RNA POLYMERASE I,II,III"/>
    <property type="match status" value="1"/>
</dbReference>
<dbReference type="InterPro" id="IPR009025">
    <property type="entry name" value="RBP11-like_dimer"/>
</dbReference>
<dbReference type="Gene3D" id="3.30.1360.10">
    <property type="entry name" value="RNA polymerase, RBP11-like subunit"/>
    <property type="match status" value="1"/>
</dbReference>
<keyword evidence="8" id="KW-1185">Reference proteome</keyword>
<accession>A0A2P6MQU6</accession>
<evidence type="ECO:0000256" key="4">
    <source>
        <dbReference type="ARBA" id="ARBA00023242"/>
    </source>
</evidence>
<dbReference type="CDD" id="cd06926">
    <property type="entry name" value="RNAP_II_RPB11"/>
    <property type="match status" value="1"/>
</dbReference>
<evidence type="ECO:0000256" key="5">
    <source>
        <dbReference type="ARBA" id="ARBA00025751"/>
    </source>
</evidence>
<feature type="domain" description="DNA-directed RNA polymerase RBP11-like dimerisation" evidence="6">
    <location>
        <begin position="32"/>
        <end position="103"/>
    </location>
</feature>
<dbReference type="GO" id="GO:0005665">
    <property type="term" value="C:RNA polymerase II, core complex"/>
    <property type="evidence" value="ECO:0007669"/>
    <property type="project" value="InterPro"/>
</dbReference>
<dbReference type="GO" id="GO:0006366">
    <property type="term" value="P:transcription by RNA polymerase II"/>
    <property type="evidence" value="ECO:0007669"/>
    <property type="project" value="InterPro"/>
</dbReference>
<dbReference type="FunCoup" id="A0A2P6MQU6">
    <property type="interactions" value="404"/>
</dbReference>
<dbReference type="GO" id="GO:0003899">
    <property type="term" value="F:DNA-directed RNA polymerase activity"/>
    <property type="evidence" value="ECO:0007669"/>
    <property type="project" value="InterPro"/>
</dbReference>
<dbReference type="Pfam" id="PF13656">
    <property type="entry name" value="RNA_pol_L_2"/>
    <property type="match status" value="1"/>
</dbReference>
<organism evidence="7 8">
    <name type="scientific">Planoprotostelium fungivorum</name>
    <dbReference type="NCBI Taxonomy" id="1890364"/>
    <lineage>
        <taxon>Eukaryota</taxon>
        <taxon>Amoebozoa</taxon>
        <taxon>Evosea</taxon>
        <taxon>Variosea</taxon>
        <taxon>Cavosteliida</taxon>
        <taxon>Cavosteliaceae</taxon>
        <taxon>Planoprotostelium</taxon>
    </lineage>
</organism>
<dbReference type="Proteomes" id="UP000241769">
    <property type="component" value="Unassembled WGS sequence"/>
</dbReference>
<evidence type="ECO:0000313" key="8">
    <source>
        <dbReference type="Proteomes" id="UP000241769"/>
    </source>
</evidence>
<dbReference type="InterPro" id="IPR036603">
    <property type="entry name" value="RBP11-like"/>
</dbReference>
<dbReference type="HAMAP" id="MF_00261">
    <property type="entry name" value="RNApol_arch_Rpo11"/>
    <property type="match status" value="1"/>
</dbReference>